<proteinExistence type="predicted"/>
<sequence length="179" mass="19183">MIPAKDLAPATPSHGRLKTLTLDPGFRGLVWSAGGSSTDFSLPPPPFRGHQLVFAPELPAELSLGGQCARACGSRAHLGALHLAHAQAWSLLCHLGVTDLSNEWPLMANRLHLTFTVSKNQEPNTFLLICWPQLTRKHPNPPASPEEQAGQDPLSGAPSLQGDVWYAHSGPLFPGVINI</sequence>
<name>A0ABN8ZQW7_RANTA</name>
<evidence type="ECO:0000313" key="2">
    <source>
        <dbReference type="Proteomes" id="UP001176941"/>
    </source>
</evidence>
<protein>
    <submittedName>
        <fullName evidence="1">Uncharacterized protein</fullName>
    </submittedName>
</protein>
<gene>
    <name evidence="1" type="ORF">MRATA1EN1_LOCUS25279</name>
</gene>
<dbReference type="EMBL" id="OX459942">
    <property type="protein sequence ID" value="CAI9176317.1"/>
    <property type="molecule type" value="Genomic_DNA"/>
</dbReference>
<organism evidence="1 2">
    <name type="scientific">Rangifer tarandus platyrhynchus</name>
    <name type="common">Svalbard reindeer</name>
    <dbReference type="NCBI Taxonomy" id="3082113"/>
    <lineage>
        <taxon>Eukaryota</taxon>
        <taxon>Metazoa</taxon>
        <taxon>Chordata</taxon>
        <taxon>Craniata</taxon>
        <taxon>Vertebrata</taxon>
        <taxon>Euteleostomi</taxon>
        <taxon>Mammalia</taxon>
        <taxon>Eutheria</taxon>
        <taxon>Laurasiatheria</taxon>
        <taxon>Artiodactyla</taxon>
        <taxon>Ruminantia</taxon>
        <taxon>Pecora</taxon>
        <taxon>Cervidae</taxon>
        <taxon>Odocoileinae</taxon>
        <taxon>Rangifer</taxon>
    </lineage>
</organism>
<reference evidence="1" key="1">
    <citation type="submission" date="2023-04" db="EMBL/GenBank/DDBJ databases">
        <authorList>
            <consortium name="ELIXIR-Norway"/>
        </authorList>
    </citation>
    <scope>NUCLEOTIDE SEQUENCE [LARGE SCALE GENOMIC DNA]</scope>
</reference>
<accession>A0ABN8ZQW7</accession>
<dbReference type="Proteomes" id="UP001176941">
    <property type="component" value="Chromosome 6"/>
</dbReference>
<evidence type="ECO:0000313" key="1">
    <source>
        <dbReference type="EMBL" id="CAI9176317.1"/>
    </source>
</evidence>
<keyword evidence="2" id="KW-1185">Reference proteome</keyword>